<dbReference type="InterPro" id="IPR023451">
    <property type="entry name" value="Thymidate_synth/dCMP_Mease_dom"/>
</dbReference>
<dbReference type="AlphaFoldDB" id="A0A150QKD8"/>
<evidence type="ECO:0000256" key="1">
    <source>
        <dbReference type="ARBA" id="ARBA00022679"/>
    </source>
</evidence>
<protein>
    <recommendedName>
        <fullName evidence="2">Thymidylate synthase/dCMP hydroxymethylase domain-containing protein</fullName>
    </recommendedName>
</protein>
<accession>A0A150QKD8</accession>
<proteinExistence type="predicted"/>
<dbReference type="InterPro" id="IPR036926">
    <property type="entry name" value="Thymidate_synth/dCMP_Mease_sf"/>
</dbReference>
<dbReference type="GO" id="GO:0016740">
    <property type="term" value="F:transferase activity"/>
    <property type="evidence" value="ECO:0007669"/>
    <property type="project" value="UniProtKB-KW"/>
</dbReference>
<dbReference type="EMBL" id="JEMA01000571">
    <property type="protein sequence ID" value="KYF68429.1"/>
    <property type="molecule type" value="Genomic_DNA"/>
</dbReference>
<name>A0A150QKD8_SORCE</name>
<dbReference type="Gene3D" id="3.30.572.10">
    <property type="entry name" value="Thymidylate synthase/dCMP hydroxymethylase domain"/>
    <property type="match status" value="1"/>
</dbReference>
<reference evidence="3 4" key="1">
    <citation type="submission" date="2014-02" db="EMBL/GenBank/DDBJ databases">
        <title>The small core and large imbalanced accessory genome model reveals a collaborative survival strategy of Sorangium cellulosum strains in nature.</title>
        <authorList>
            <person name="Han K."/>
            <person name="Peng R."/>
            <person name="Blom J."/>
            <person name="Li Y.-Z."/>
        </authorList>
    </citation>
    <scope>NUCLEOTIDE SEQUENCE [LARGE SCALE GENOMIC DNA]</scope>
    <source>
        <strain evidence="3 4">So0008-312</strain>
    </source>
</reference>
<evidence type="ECO:0000313" key="3">
    <source>
        <dbReference type="EMBL" id="KYF68429.1"/>
    </source>
</evidence>
<evidence type="ECO:0000259" key="2">
    <source>
        <dbReference type="Pfam" id="PF00303"/>
    </source>
</evidence>
<evidence type="ECO:0000313" key="4">
    <source>
        <dbReference type="Proteomes" id="UP000075260"/>
    </source>
</evidence>
<dbReference type="SUPFAM" id="SSF55831">
    <property type="entry name" value="Thymidylate synthase/dCMP hydroxymethylase"/>
    <property type="match status" value="1"/>
</dbReference>
<keyword evidence="1" id="KW-0808">Transferase</keyword>
<dbReference type="Pfam" id="PF00303">
    <property type="entry name" value="Thymidylat_synt"/>
    <property type="match status" value="1"/>
</dbReference>
<feature type="domain" description="Thymidylate synthase/dCMP hydroxymethylase" evidence="2">
    <location>
        <begin position="1"/>
        <end position="57"/>
    </location>
</feature>
<comment type="caution">
    <text evidence="3">The sequence shown here is derived from an EMBL/GenBank/DDBJ whole genome shotgun (WGS) entry which is preliminary data.</text>
</comment>
<sequence length="145" mass="16651">MRSNDAYLGLPHDIFVFTMLQELIARSLDAEIGFYQHMVGHLHLYDKHRDMAVAYLSEGFQSIEPMPPMPEGDPLPLLPKLLEAEEAIRTGPTSPPVSQFHPYWEDILRLLRIYSENRHKLDGYRERVEGIGAQMSSSAYNVYFG</sequence>
<gene>
    <name evidence="3" type="ORF">BE15_10530</name>
</gene>
<dbReference type="Proteomes" id="UP000075260">
    <property type="component" value="Unassembled WGS sequence"/>
</dbReference>
<organism evidence="3 4">
    <name type="scientific">Sorangium cellulosum</name>
    <name type="common">Polyangium cellulosum</name>
    <dbReference type="NCBI Taxonomy" id="56"/>
    <lineage>
        <taxon>Bacteria</taxon>
        <taxon>Pseudomonadati</taxon>
        <taxon>Myxococcota</taxon>
        <taxon>Polyangia</taxon>
        <taxon>Polyangiales</taxon>
        <taxon>Polyangiaceae</taxon>
        <taxon>Sorangium</taxon>
    </lineage>
</organism>